<reference evidence="4" key="1">
    <citation type="submission" date="2019-08" db="EMBL/GenBank/DDBJ databases">
        <title>The improved chromosome-level genome for the pearl oyster Pinctada fucata martensii using PacBio sequencing and Hi-C.</title>
        <authorList>
            <person name="Zheng Z."/>
        </authorList>
    </citation>
    <scope>NUCLEOTIDE SEQUENCE</scope>
    <source>
        <strain evidence="4">ZZ-2019</strain>
        <tissue evidence="4">Adductor muscle</tissue>
    </source>
</reference>
<dbReference type="PANTHER" id="PTHR24198:SF165">
    <property type="entry name" value="ANKYRIN REPEAT-CONTAINING PROTEIN-RELATED"/>
    <property type="match status" value="1"/>
</dbReference>
<dbReference type="SMART" id="SM00248">
    <property type="entry name" value="ANK"/>
    <property type="match status" value="10"/>
</dbReference>
<evidence type="ECO:0000313" key="4">
    <source>
        <dbReference type="EMBL" id="KAK3092650.1"/>
    </source>
</evidence>
<name>A0AA89BSH1_PINIB</name>
<sequence length="424" mass="46983">MDSNLISEEAQLMETLDLILTSNADVNIATTPDGDSPLIIAVEKRSINEVRRLLEVENIDLEYKTPEPWCHTALSYSIIFQSQEKCKLLLEKGADVNVRGRDGFTPLIQAIGLGAEFLQLLIDFGADVNAKSDTDVTPLSNAIQSEFLDETICLLANGADPNLSPSHMNQIPLLAYTCIYSNYNVSLELMKYGADVNIMYKNCKLLHLARHPEVTKALLEAGLHPDCLTAADNNTPLSIACFHSLFEVAKVLLEANANANHVDDDGDTPLHYATYKNNGDITQLLLDYGANPHAVNIYNASPVWNAVYRGNIGIVRNFLLRNVDLNVVSRGTKHMKGAGFLFSNPMSLLHVAVQNNYGDVAELLSQCLCDMNREQWLDGFVPEVSQLDQEHISLYRKMKTAKDSRSMPSLLRLCSCKDKLLLEG</sequence>
<evidence type="ECO:0000256" key="1">
    <source>
        <dbReference type="ARBA" id="ARBA00022737"/>
    </source>
</evidence>
<dbReference type="InterPro" id="IPR002110">
    <property type="entry name" value="Ankyrin_rpt"/>
</dbReference>
<accession>A0AA89BSH1</accession>
<feature type="repeat" description="ANK" evidence="3">
    <location>
        <begin position="232"/>
        <end position="264"/>
    </location>
</feature>
<dbReference type="GO" id="GO:0005737">
    <property type="term" value="C:cytoplasm"/>
    <property type="evidence" value="ECO:0007669"/>
    <property type="project" value="TreeGrafter"/>
</dbReference>
<keyword evidence="1" id="KW-0677">Repeat</keyword>
<evidence type="ECO:0000256" key="2">
    <source>
        <dbReference type="ARBA" id="ARBA00023043"/>
    </source>
</evidence>
<dbReference type="PROSITE" id="PS50297">
    <property type="entry name" value="ANK_REP_REGION"/>
    <property type="match status" value="2"/>
</dbReference>
<dbReference type="EMBL" id="VSWD01000009">
    <property type="protein sequence ID" value="KAK3092650.1"/>
    <property type="molecule type" value="Genomic_DNA"/>
</dbReference>
<evidence type="ECO:0000256" key="3">
    <source>
        <dbReference type="PROSITE-ProRule" id="PRU00023"/>
    </source>
</evidence>
<keyword evidence="2 3" id="KW-0040">ANK repeat</keyword>
<dbReference type="Gene3D" id="1.25.40.20">
    <property type="entry name" value="Ankyrin repeat-containing domain"/>
    <property type="match status" value="2"/>
</dbReference>
<evidence type="ECO:0000313" key="5">
    <source>
        <dbReference type="Proteomes" id="UP001186944"/>
    </source>
</evidence>
<dbReference type="Pfam" id="PF00023">
    <property type="entry name" value="Ank"/>
    <property type="match status" value="1"/>
</dbReference>
<keyword evidence="5" id="KW-1185">Reference proteome</keyword>
<organism evidence="4 5">
    <name type="scientific">Pinctada imbricata</name>
    <name type="common">Atlantic pearl-oyster</name>
    <name type="synonym">Pinctada martensii</name>
    <dbReference type="NCBI Taxonomy" id="66713"/>
    <lineage>
        <taxon>Eukaryota</taxon>
        <taxon>Metazoa</taxon>
        <taxon>Spiralia</taxon>
        <taxon>Lophotrochozoa</taxon>
        <taxon>Mollusca</taxon>
        <taxon>Bivalvia</taxon>
        <taxon>Autobranchia</taxon>
        <taxon>Pteriomorphia</taxon>
        <taxon>Pterioida</taxon>
        <taxon>Pterioidea</taxon>
        <taxon>Pteriidae</taxon>
        <taxon>Pinctada</taxon>
    </lineage>
</organism>
<dbReference type="InterPro" id="IPR036770">
    <property type="entry name" value="Ankyrin_rpt-contain_sf"/>
</dbReference>
<dbReference type="Pfam" id="PF12796">
    <property type="entry name" value="Ank_2"/>
    <property type="match status" value="2"/>
</dbReference>
<dbReference type="SUPFAM" id="SSF48403">
    <property type="entry name" value="Ankyrin repeat"/>
    <property type="match status" value="1"/>
</dbReference>
<proteinExistence type="predicted"/>
<protein>
    <submittedName>
        <fullName evidence="4">Uncharacterized protein</fullName>
    </submittedName>
</protein>
<dbReference type="Proteomes" id="UP001186944">
    <property type="component" value="Unassembled WGS sequence"/>
</dbReference>
<dbReference type="PANTHER" id="PTHR24198">
    <property type="entry name" value="ANKYRIN REPEAT AND PROTEIN KINASE DOMAIN-CONTAINING PROTEIN"/>
    <property type="match status" value="1"/>
</dbReference>
<gene>
    <name evidence="4" type="ORF">FSP39_005387</name>
</gene>
<comment type="caution">
    <text evidence="4">The sequence shown here is derived from an EMBL/GenBank/DDBJ whole genome shotgun (WGS) entry which is preliminary data.</text>
</comment>
<dbReference type="PROSITE" id="PS50088">
    <property type="entry name" value="ANK_REPEAT"/>
    <property type="match status" value="2"/>
</dbReference>
<feature type="repeat" description="ANK" evidence="3">
    <location>
        <begin position="265"/>
        <end position="297"/>
    </location>
</feature>
<dbReference type="AlphaFoldDB" id="A0AA89BSH1"/>